<reference evidence="1" key="2">
    <citation type="journal article" date="2015" name="Fish Shellfish Immunol.">
        <title>Early steps in the European eel (Anguilla anguilla)-Vibrio vulnificus interaction in the gills: Role of the RtxA13 toxin.</title>
        <authorList>
            <person name="Callol A."/>
            <person name="Pajuelo D."/>
            <person name="Ebbesson L."/>
            <person name="Teles M."/>
            <person name="MacKenzie S."/>
            <person name="Amaro C."/>
        </authorList>
    </citation>
    <scope>NUCLEOTIDE SEQUENCE</scope>
</reference>
<reference evidence="1" key="1">
    <citation type="submission" date="2014-11" db="EMBL/GenBank/DDBJ databases">
        <authorList>
            <person name="Amaro Gonzalez C."/>
        </authorList>
    </citation>
    <scope>NUCLEOTIDE SEQUENCE</scope>
</reference>
<proteinExistence type="predicted"/>
<dbReference type="EMBL" id="GBXM01075705">
    <property type="protein sequence ID" value="JAH32872.1"/>
    <property type="molecule type" value="Transcribed_RNA"/>
</dbReference>
<dbReference type="AlphaFoldDB" id="A0A0E9RVP1"/>
<evidence type="ECO:0000313" key="1">
    <source>
        <dbReference type="EMBL" id="JAH32872.1"/>
    </source>
</evidence>
<name>A0A0E9RVP1_ANGAN</name>
<protein>
    <submittedName>
        <fullName evidence="1">Uncharacterized protein</fullName>
    </submittedName>
</protein>
<sequence>MCSARVSATMVVHNSQLQFSLICTVLWFIQFCIAKPCCNVLFEDKGFSPCYPPKKTILFQKISV</sequence>
<accession>A0A0E9RVP1</accession>
<organism evidence="1">
    <name type="scientific">Anguilla anguilla</name>
    <name type="common">European freshwater eel</name>
    <name type="synonym">Muraena anguilla</name>
    <dbReference type="NCBI Taxonomy" id="7936"/>
    <lineage>
        <taxon>Eukaryota</taxon>
        <taxon>Metazoa</taxon>
        <taxon>Chordata</taxon>
        <taxon>Craniata</taxon>
        <taxon>Vertebrata</taxon>
        <taxon>Euteleostomi</taxon>
        <taxon>Actinopterygii</taxon>
        <taxon>Neopterygii</taxon>
        <taxon>Teleostei</taxon>
        <taxon>Anguilliformes</taxon>
        <taxon>Anguillidae</taxon>
        <taxon>Anguilla</taxon>
    </lineage>
</organism>